<evidence type="ECO:0000256" key="2">
    <source>
        <dbReference type="ARBA" id="ARBA00022857"/>
    </source>
</evidence>
<keyword evidence="2" id="KW-0521">NADP</keyword>
<dbReference type="GO" id="GO:0016491">
    <property type="term" value="F:oxidoreductase activity"/>
    <property type="evidence" value="ECO:0007669"/>
    <property type="project" value="UniProtKB-KW"/>
</dbReference>
<evidence type="ECO:0000256" key="3">
    <source>
        <dbReference type="ARBA" id="ARBA00023002"/>
    </source>
</evidence>
<dbReference type="PANTHER" id="PTHR47706:SF7">
    <property type="entry name" value="CIPA-LIKE, PUTATIVE (AFU_ORTHOLOGUE AFUA_1G01630)-RELATED"/>
    <property type="match status" value="1"/>
</dbReference>
<comment type="similarity">
    <text evidence="1">Belongs to the NmrA-type oxidoreductase family. Isoflavone reductase subfamily.</text>
</comment>
<evidence type="ECO:0000313" key="5">
    <source>
        <dbReference type="EMBL" id="KAF4124298.1"/>
    </source>
</evidence>
<evidence type="ECO:0000256" key="1">
    <source>
        <dbReference type="ARBA" id="ARBA00005725"/>
    </source>
</evidence>
<dbReference type="Proteomes" id="UP000749293">
    <property type="component" value="Unassembled WGS sequence"/>
</dbReference>
<keyword evidence="6" id="KW-1185">Reference proteome</keyword>
<dbReference type="InterPro" id="IPR051609">
    <property type="entry name" value="NmrA/Isoflavone_reductase-like"/>
</dbReference>
<dbReference type="RefSeq" id="XP_035322950.1">
    <property type="nucleotide sequence ID" value="XM_035466938.1"/>
</dbReference>
<reference evidence="5" key="1">
    <citation type="submission" date="2020-03" db="EMBL/GenBank/DDBJ databases">
        <title>Site-based positive gene gene selection in Geosmithia morbida across the United States reveals a broad range of putative effectors and factors for local host and environmental adapation.</title>
        <authorList>
            <person name="Onufrak A."/>
            <person name="Murdoch R.W."/>
            <person name="Gazis R."/>
            <person name="Huff M."/>
            <person name="Staton M."/>
            <person name="Klingeman W."/>
            <person name="Hadziabdic D."/>
        </authorList>
    </citation>
    <scope>NUCLEOTIDE SEQUENCE</scope>
    <source>
        <strain evidence="5">1262</strain>
    </source>
</reference>
<accession>A0A9P4YWB4</accession>
<dbReference type="Gene3D" id="3.40.50.720">
    <property type="entry name" value="NAD(P)-binding Rossmann-like Domain"/>
    <property type="match status" value="1"/>
</dbReference>
<dbReference type="GeneID" id="55971192"/>
<protein>
    <submittedName>
        <fullName evidence="5">Nucleoside-diphosphate-sugar epimerase</fullName>
    </submittedName>
</protein>
<evidence type="ECO:0000313" key="6">
    <source>
        <dbReference type="Proteomes" id="UP000749293"/>
    </source>
</evidence>
<sequence length="344" mass="37207">MAGKYAKDQPAGFTNRIERVAIIGAGGHIGSHLTRALVATGKHKVTALTRRESKNEIPSGTTKVYIDYGDPESIVSALQGQQFLILTLSVFGPAADTAAKVIAAAAKAGVPYVMPNGFGIDFSDDKFAEEALLGVGVRAQIKEVEDQGVSRWVALVCSFWYEHSLALGESWFGIDIDDRTVTFLDDGKTAINSSTWEQCGRAVAAYLSLPELPADESDGGPTVSRWADRPLRISSFVVSQRDMLDSLNRVLGTTDADWKITHEPTHERYQKRLALMGEEGPNLVRAMIGAAYTRAFYPNGDGQYKDDNEAIGLKDEDIDDATRSALALLKSGYKASVFKGAGLL</sequence>
<keyword evidence="3" id="KW-0560">Oxidoreductase</keyword>
<comment type="caution">
    <text evidence="5">The sequence shown here is derived from an EMBL/GenBank/DDBJ whole genome shotgun (WGS) entry which is preliminary data.</text>
</comment>
<dbReference type="SUPFAM" id="SSF51735">
    <property type="entry name" value="NAD(P)-binding Rossmann-fold domains"/>
    <property type="match status" value="1"/>
</dbReference>
<gene>
    <name evidence="5" type="ORF">GMORB2_4964</name>
</gene>
<dbReference type="OrthoDB" id="419598at2759"/>
<name>A0A9P4YWB4_9HYPO</name>
<evidence type="ECO:0000259" key="4">
    <source>
        <dbReference type="Pfam" id="PF13460"/>
    </source>
</evidence>
<dbReference type="InterPro" id="IPR036291">
    <property type="entry name" value="NAD(P)-bd_dom_sf"/>
</dbReference>
<dbReference type="PANTHER" id="PTHR47706">
    <property type="entry name" value="NMRA-LIKE FAMILY PROTEIN"/>
    <property type="match status" value="1"/>
</dbReference>
<dbReference type="EMBL" id="JAANYQ010000004">
    <property type="protein sequence ID" value="KAF4124298.1"/>
    <property type="molecule type" value="Genomic_DNA"/>
</dbReference>
<dbReference type="AlphaFoldDB" id="A0A9P4YWB4"/>
<organism evidence="5 6">
    <name type="scientific">Geosmithia morbida</name>
    <dbReference type="NCBI Taxonomy" id="1094350"/>
    <lineage>
        <taxon>Eukaryota</taxon>
        <taxon>Fungi</taxon>
        <taxon>Dikarya</taxon>
        <taxon>Ascomycota</taxon>
        <taxon>Pezizomycotina</taxon>
        <taxon>Sordariomycetes</taxon>
        <taxon>Hypocreomycetidae</taxon>
        <taxon>Hypocreales</taxon>
        <taxon>Bionectriaceae</taxon>
        <taxon>Geosmithia</taxon>
    </lineage>
</organism>
<proteinExistence type="inferred from homology"/>
<dbReference type="Pfam" id="PF13460">
    <property type="entry name" value="NAD_binding_10"/>
    <property type="match status" value="1"/>
</dbReference>
<feature type="domain" description="NAD(P)-binding" evidence="4">
    <location>
        <begin position="24"/>
        <end position="123"/>
    </location>
</feature>
<dbReference type="InterPro" id="IPR016040">
    <property type="entry name" value="NAD(P)-bd_dom"/>
</dbReference>